<reference evidence="1" key="1">
    <citation type="submission" date="2025-08" db="UniProtKB">
        <authorList>
            <consortium name="Ensembl"/>
        </authorList>
    </citation>
    <scope>IDENTIFICATION</scope>
</reference>
<dbReference type="AlphaFoldDB" id="A0A673KMP8"/>
<reference evidence="1" key="2">
    <citation type="submission" date="2025-09" db="UniProtKB">
        <authorList>
            <consortium name="Ensembl"/>
        </authorList>
    </citation>
    <scope>IDENTIFICATION</scope>
</reference>
<keyword evidence="2" id="KW-1185">Reference proteome</keyword>
<dbReference type="Proteomes" id="UP000472270">
    <property type="component" value="Unassembled WGS sequence"/>
</dbReference>
<accession>A0A673KMP8</accession>
<organism evidence="1 2">
    <name type="scientific">Sinocyclocheilus rhinocerous</name>
    <dbReference type="NCBI Taxonomy" id="307959"/>
    <lineage>
        <taxon>Eukaryota</taxon>
        <taxon>Metazoa</taxon>
        <taxon>Chordata</taxon>
        <taxon>Craniata</taxon>
        <taxon>Vertebrata</taxon>
        <taxon>Euteleostomi</taxon>
        <taxon>Actinopterygii</taxon>
        <taxon>Neopterygii</taxon>
        <taxon>Teleostei</taxon>
        <taxon>Ostariophysi</taxon>
        <taxon>Cypriniformes</taxon>
        <taxon>Cyprinidae</taxon>
        <taxon>Cyprininae</taxon>
        <taxon>Sinocyclocheilus</taxon>
    </lineage>
</organism>
<dbReference type="Ensembl" id="ENSSRHT00000067659.1">
    <property type="protein sequence ID" value="ENSSRHP00000065848.1"/>
    <property type="gene ID" value="ENSSRHG00000032786.1"/>
</dbReference>
<sequence>MILTPKILSWCGQETCQTTRCFPTIHRVPKLPTCRATSGLRMEGKNTWIMTPKNTDPSSSCTPTSKSISGNSTSITNLATYSASSGSRHGLNNASNFSLNLTPEATLVLQKRSGEKQLRVVRGTVMALHQKDPLLAKSGSRSNIPLVKISLLNERHRYDDVEYEEDEEQSVDQSVLLKCSEWLRGVENATGAAVLGRVDKISQKSIE</sequence>
<dbReference type="Pfam" id="PF15671">
    <property type="entry name" value="PRR18"/>
    <property type="match status" value="2"/>
</dbReference>
<evidence type="ECO:0000313" key="2">
    <source>
        <dbReference type="Proteomes" id="UP000472270"/>
    </source>
</evidence>
<proteinExistence type="predicted"/>
<dbReference type="InterPro" id="IPR031369">
    <property type="entry name" value="PRR18"/>
</dbReference>
<name>A0A673KMP8_9TELE</name>
<evidence type="ECO:0000313" key="1">
    <source>
        <dbReference type="Ensembl" id="ENSSRHP00000065848.1"/>
    </source>
</evidence>
<protein>
    <submittedName>
        <fullName evidence="1">Si:dkeyp-57d7.4</fullName>
    </submittedName>
</protein>